<dbReference type="CDD" id="cd22999">
    <property type="entry name" value="SAP_SLX4"/>
    <property type="match status" value="1"/>
</dbReference>
<keyword evidence="6" id="KW-0677">Repeat</keyword>
<keyword evidence="11" id="KW-0233">DNA recombination</keyword>
<dbReference type="GO" id="GO:0033557">
    <property type="term" value="C:Slx1-Slx4 complex"/>
    <property type="evidence" value="ECO:0007669"/>
    <property type="project" value="InterPro"/>
</dbReference>
<evidence type="ECO:0000313" key="21">
    <source>
        <dbReference type="EMBL" id="ELW72125.1"/>
    </source>
</evidence>
<feature type="region of interest" description="Disordered" evidence="18">
    <location>
        <begin position="162"/>
        <end position="205"/>
    </location>
</feature>
<feature type="region of interest" description="Disordered" evidence="18">
    <location>
        <begin position="675"/>
        <end position="718"/>
    </location>
</feature>
<dbReference type="FunCoup" id="L9LAL5">
    <property type="interactions" value="1469"/>
</dbReference>
<dbReference type="GO" id="GO:0008270">
    <property type="term" value="F:zinc ion binding"/>
    <property type="evidence" value="ECO:0007669"/>
    <property type="project" value="UniProtKB-KW"/>
</dbReference>
<feature type="region of interest" description="Disordered" evidence="18">
    <location>
        <begin position="733"/>
        <end position="924"/>
    </location>
</feature>
<feature type="compositionally biased region" description="Acidic residues" evidence="18">
    <location>
        <begin position="1159"/>
        <end position="1168"/>
    </location>
</feature>
<dbReference type="InterPro" id="IPR011333">
    <property type="entry name" value="SKP1/BTB/POZ_sf"/>
</dbReference>
<dbReference type="GO" id="GO:0006260">
    <property type="term" value="P:DNA replication"/>
    <property type="evidence" value="ECO:0007669"/>
    <property type="project" value="InterPro"/>
</dbReference>
<dbReference type="GO" id="GO:0003677">
    <property type="term" value="F:DNA binding"/>
    <property type="evidence" value="ECO:0007669"/>
    <property type="project" value="InterPro"/>
</dbReference>
<keyword evidence="8 17" id="KW-0863">Zinc-finger</keyword>
<dbReference type="PROSITE" id="PS51908">
    <property type="entry name" value="ZF_UBZ4"/>
    <property type="match status" value="1"/>
</dbReference>
<dbReference type="FunFam" id="3.30.710.10:FF:000116">
    <property type="entry name" value="SLX4 structure-specific endonuclease subunit"/>
    <property type="match status" value="1"/>
</dbReference>
<gene>
    <name evidence="21" type="ORF">TREES_T100000084</name>
</gene>
<feature type="compositionally biased region" description="Basic residues" evidence="18">
    <location>
        <begin position="1451"/>
        <end position="1463"/>
    </location>
</feature>
<comment type="similarity">
    <text evidence="2">Belongs to the SLX4 family.</text>
</comment>
<dbReference type="GO" id="GO:0000712">
    <property type="term" value="P:resolution of meiotic recombination intermediates"/>
    <property type="evidence" value="ECO:0007669"/>
    <property type="project" value="TreeGrafter"/>
</dbReference>
<sequence length="1469" mass="158393">MQQFKRADPERLKHATEECTLGAALGDGVPEGPLEERVAGTACGSAHPATESDAAAALALQQEFAREGAAGDDSLEERGLFFCQICQKDLSTMNLVRREQHVNRCLDEAEKPLRPSAPRIPECPICGKPFLTLKSRIGHLKQCAARMEVGPQLLLQAVRMQAAQPQEGGGPPGPSLSDHVGGLKRKGATNMKEPQKRRKVGPPEAQSEDLLVAIALSRSEMEQCPAVPALRLESAFSKRMRPGAEKKGHRKKLPVSPPQLLVQDPETTGRQIEDRVALLLSEGAEMPHTPPLPASGIVKEEVGQAGWRLPRPEGKQNPLWEGSALTAAWAPESFYSASLVPPIMPWRPAKFYTYTVFGGLCHACVVTTAMWSLYLTFQDITQEPTLSVVWQEQVGPGVQRPAVLHSTTPTDRSPGGPSPSASQRERQALQDLGDLAREGLSTSPGPGSGGLACSGGAAGSDLAPSGLPLTGFVRRPATARLHLRLLATELGAMVNNPHLSDVQFQMDSGEVLYAHKFVLYARCPLLMRYVSSEGFSAEEDGDLALRVLLSDVSAEATCAFLRYLYTADPGLPPCLTPGLSSLALRFGVSELVHLCEQAPEGRGQEEEGEDCTNRAESFQELLRSVWADEEEAETPLKPEDQEEDREKVNEAEMDEIYEFAATQRKLLQQERADLDEDMDQPGEDSPGSGHSLARVQASEQWEKAGRTESPGLVRDEGKEGPCAFLSLRSCCSDRGGEAESHVQGTPGEALDRPSSPSPPRGCRAERRAGPSVHTVHVHDHGRLFSATREFSDSSQVTSDPEELSGTARERGLQAPRPHPCCFLSQPLGGRSPDRSHHPSHHATDLSLWGPQLPGGVSKVASPKLPSPVRPSQQRASSTLTRLTGPGQQKGKESESFLISPEKSPPIDLTQCKPGLPSPGSLRAPLQVDQEEVILLLDSDEELELEQTKLCSNSNGPPDERKVEEESPSSAELFPVIDVDAGHERSQSPPGKGGELQPEGAGQPEMRGSLGGRGAPWLFWDRESSPDEGSTTDSSWLNVATVSDVVEVQDSDDEQDVTARQASSSPLLDSDPPVPVEVCYWNTEPLSPIPIDHLNLARTGPLSASSPSSGAKEALGHGDCCSPELPCTSPVRRSRSREKSPRASSPGSHGPSFLNSALWDDWDGGEQEPPEAVPRAQTLSAPGAQEAGGPETPKGADWKKNLPPKVPITPMPRYSIMETPVLKKELDRFGVRPLPKRQMVLKLKEIFQYTHQTLDSGSDEEIPPSQTPLEAPGSQSHTETCRPPRAGGCTQLAATVGPGSQKSQEHAVAKDGHRRRQQHPGGGLPPRSRSPVEEAPLGPDGDTQHAASREPAACPDGSDSSFSSQSSSSCEFGAAFESASEDDAAADTQEAVRRYIRSQPALYRKVLRYQPFELAELQAELRQNGIRVAAGPLLDFLDAQGITFTTAAARKEKLKGKKRRPPGKKKGERD</sequence>
<evidence type="ECO:0000256" key="14">
    <source>
        <dbReference type="ARBA" id="ARBA00029496"/>
    </source>
</evidence>
<keyword evidence="5" id="KW-0479">Metal-binding</keyword>
<dbReference type="Pfam" id="PF09494">
    <property type="entry name" value="Slx4"/>
    <property type="match status" value="1"/>
</dbReference>
<dbReference type="InterPro" id="IPR000210">
    <property type="entry name" value="BTB/POZ_dom"/>
</dbReference>
<dbReference type="InterPro" id="IPR006642">
    <property type="entry name" value="Rad18_UBZ4"/>
</dbReference>
<organism evidence="21 22">
    <name type="scientific">Tupaia chinensis</name>
    <name type="common">Chinese tree shrew</name>
    <name type="synonym">Tupaia belangeri chinensis</name>
    <dbReference type="NCBI Taxonomy" id="246437"/>
    <lineage>
        <taxon>Eukaryota</taxon>
        <taxon>Metazoa</taxon>
        <taxon>Chordata</taxon>
        <taxon>Craniata</taxon>
        <taxon>Vertebrata</taxon>
        <taxon>Euteleostomi</taxon>
        <taxon>Mammalia</taxon>
        <taxon>Eutheria</taxon>
        <taxon>Euarchontoglires</taxon>
        <taxon>Scandentia</taxon>
        <taxon>Tupaiidae</taxon>
        <taxon>Tupaia</taxon>
    </lineage>
</organism>
<reference evidence="22" key="2">
    <citation type="journal article" date="2013" name="Nat. Commun.">
        <title>Genome of the Chinese tree shrew.</title>
        <authorList>
            <person name="Fan Y."/>
            <person name="Huang Z.Y."/>
            <person name="Cao C.C."/>
            <person name="Chen C.S."/>
            <person name="Chen Y.X."/>
            <person name="Fan D.D."/>
            <person name="He J."/>
            <person name="Hou H.L."/>
            <person name="Hu L."/>
            <person name="Hu X.T."/>
            <person name="Jiang X.T."/>
            <person name="Lai R."/>
            <person name="Lang Y.S."/>
            <person name="Liang B."/>
            <person name="Liao S.G."/>
            <person name="Mu D."/>
            <person name="Ma Y.Y."/>
            <person name="Niu Y.Y."/>
            <person name="Sun X.Q."/>
            <person name="Xia J.Q."/>
            <person name="Xiao J."/>
            <person name="Xiong Z.Q."/>
            <person name="Xu L."/>
            <person name="Yang L."/>
            <person name="Zhang Y."/>
            <person name="Zhao W."/>
            <person name="Zhao X.D."/>
            <person name="Zheng Y.T."/>
            <person name="Zhou J.M."/>
            <person name="Zhu Y.B."/>
            <person name="Zhang G.J."/>
            <person name="Wang J."/>
            <person name="Yao Y.G."/>
        </authorList>
    </citation>
    <scope>NUCLEOTIDE SEQUENCE [LARGE SCALE GENOMIC DNA]</scope>
</reference>
<dbReference type="SMART" id="SM00225">
    <property type="entry name" value="BTB"/>
    <property type="match status" value="1"/>
</dbReference>
<feature type="region of interest" description="Disordered" evidence="18">
    <location>
        <begin position="947"/>
        <end position="1211"/>
    </location>
</feature>
<dbReference type="eggNOG" id="ENOG502R4G8">
    <property type="taxonomic scope" value="Eukaryota"/>
</dbReference>
<feature type="region of interest" description="Disordered" evidence="18">
    <location>
        <begin position="401"/>
        <end position="426"/>
    </location>
</feature>
<feature type="region of interest" description="Disordered" evidence="18">
    <location>
        <begin position="1251"/>
        <end position="1387"/>
    </location>
</feature>
<keyword evidence="4" id="KW-0597">Phosphoprotein</keyword>
<evidence type="ECO:0000256" key="18">
    <source>
        <dbReference type="SAM" id="MobiDB-lite"/>
    </source>
</evidence>
<feature type="compositionally biased region" description="Polar residues" evidence="18">
    <location>
        <begin position="869"/>
        <end position="881"/>
    </location>
</feature>
<feature type="domain" description="UBZ4-type" evidence="20">
    <location>
        <begin position="80"/>
        <end position="110"/>
    </location>
</feature>
<dbReference type="EMBL" id="KB320445">
    <property type="protein sequence ID" value="ELW72125.1"/>
    <property type="molecule type" value="Genomic_DNA"/>
</dbReference>
<dbReference type="Pfam" id="PF00651">
    <property type="entry name" value="BTB"/>
    <property type="match status" value="1"/>
</dbReference>
<feature type="domain" description="BTB" evidence="19">
    <location>
        <begin position="500"/>
        <end position="573"/>
    </location>
</feature>
<keyword evidence="12 17" id="KW-0234">DNA repair</keyword>
<evidence type="ECO:0000259" key="20">
    <source>
        <dbReference type="PROSITE" id="PS51908"/>
    </source>
</evidence>
<keyword evidence="9" id="KW-0862">Zinc</keyword>
<dbReference type="Proteomes" id="UP000011518">
    <property type="component" value="Unassembled WGS sequence"/>
</dbReference>
<dbReference type="Gene3D" id="3.30.710.10">
    <property type="entry name" value="Potassium Channel Kv1.1, Chain A"/>
    <property type="match status" value="1"/>
</dbReference>
<evidence type="ECO:0000256" key="9">
    <source>
        <dbReference type="ARBA" id="ARBA00022833"/>
    </source>
</evidence>
<evidence type="ECO:0000256" key="4">
    <source>
        <dbReference type="ARBA" id="ARBA00022553"/>
    </source>
</evidence>
<keyword evidence="13" id="KW-0539">Nucleus</keyword>
<evidence type="ECO:0000256" key="12">
    <source>
        <dbReference type="ARBA" id="ARBA00023204"/>
    </source>
</evidence>
<comment type="subunit">
    <text evidence="15">Forms a heterodimer with SLX1A/GIYD1. Interacts with ERCC4/XPF; catalytic subunit of the ERCC4-ERCC1 endonuclease. Interacts with MUS81; catalytic subunit of the MUS81-EME1 endonuclease. Interacts with MSH2; component of the MSH2-MSH3 mismatch repair complex. Interacts with TERF2-TERF2IP. Interacts with PLK1 and SLX4IP.</text>
</comment>
<proteinExistence type="inferred from homology"/>
<dbReference type="SUPFAM" id="SSF54695">
    <property type="entry name" value="POZ domain"/>
    <property type="match status" value="1"/>
</dbReference>
<evidence type="ECO:0000256" key="5">
    <source>
        <dbReference type="ARBA" id="ARBA00022723"/>
    </source>
</evidence>
<dbReference type="PANTHER" id="PTHR21541:SF3">
    <property type="entry name" value="STRUCTURE-SPECIFIC ENDONUCLEASE SUBUNIT SLX4"/>
    <property type="match status" value="1"/>
</dbReference>
<evidence type="ECO:0000256" key="7">
    <source>
        <dbReference type="ARBA" id="ARBA00022763"/>
    </source>
</evidence>
<evidence type="ECO:0000256" key="3">
    <source>
        <dbReference type="ARBA" id="ARBA00022499"/>
    </source>
</evidence>
<evidence type="ECO:0000256" key="8">
    <source>
        <dbReference type="ARBA" id="ARBA00022771"/>
    </source>
</evidence>
<evidence type="ECO:0000256" key="16">
    <source>
        <dbReference type="ARBA" id="ARBA00076095"/>
    </source>
</evidence>
<keyword evidence="10" id="KW-0832">Ubl conjugation</keyword>
<evidence type="ECO:0000256" key="13">
    <source>
        <dbReference type="ARBA" id="ARBA00023242"/>
    </source>
</evidence>
<evidence type="ECO:0000256" key="6">
    <source>
        <dbReference type="ARBA" id="ARBA00022737"/>
    </source>
</evidence>
<keyword evidence="21" id="KW-0255">Endonuclease</keyword>
<feature type="region of interest" description="Disordered" evidence="18">
    <location>
        <begin position="241"/>
        <end position="261"/>
    </location>
</feature>
<dbReference type="PROSITE" id="PS50097">
    <property type="entry name" value="BTB"/>
    <property type="match status" value="1"/>
</dbReference>
<feature type="compositionally biased region" description="Polar residues" evidence="18">
    <location>
        <begin position="1026"/>
        <end position="1040"/>
    </location>
</feature>
<protein>
    <recommendedName>
        <fullName evidence="14">Structure-specific endonuclease subunit SLX4</fullName>
    </recommendedName>
    <alternativeName>
        <fullName evidence="16">BTB/POZ domain-containing protein 12</fullName>
    </alternativeName>
</protein>
<evidence type="ECO:0000256" key="2">
    <source>
        <dbReference type="ARBA" id="ARBA00006661"/>
    </source>
</evidence>
<dbReference type="GO" id="GO:0004519">
    <property type="term" value="F:endonuclease activity"/>
    <property type="evidence" value="ECO:0007669"/>
    <property type="project" value="UniProtKB-KW"/>
</dbReference>
<keyword evidence="7 17" id="KW-0227">DNA damage</keyword>
<dbReference type="GO" id="GO:0090656">
    <property type="term" value="P:t-circle formation"/>
    <property type="evidence" value="ECO:0007669"/>
    <property type="project" value="UniProtKB-ARBA"/>
</dbReference>
<dbReference type="InterPro" id="IPR018574">
    <property type="entry name" value="Structure-sp_endonuc_su_Slx4"/>
</dbReference>
<reference evidence="22" key="1">
    <citation type="submission" date="2012-07" db="EMBL/GenBank/DDBJ databases">
        <title>Genome of the Chinese tree shrew, a rising model animal genetically related to primates.</title>
        <authorList>
            <person name="Zhang G."/>
            <person name="Fan Y."/>
            <person name="Yao Y."/>
            <person name="Huang Z."/>
        </authorList>
    </citation>
    <scope>NUCLEOTIDE SEQUENCE [LARGE SCALE GENOMIC DNA]</scope>
</reference>
<name>L9LAL5_TUPCH</name>
<keyword evidence="22" id="KW-1185">Reference proteome</keyword>
<accession>L9LAL5</accession>
<evidence type="ECO:0000313" key="22">
    <source>
        <dbReference type="Proteomes" id="UP000011518"/>
    </source>
</evidence>
<feature type="compositionally biased region" description="Low complexity" evidence="18">
    <location>
        <begin position="1099"/>
        <end position="1110"/>
    </location>
</feature>
<feature type="compositionally biased region" description="Acidic residues" evidence="18">
    <location>
        <begin position="1046"/>
        <end position="1055"/>
    </location>
</feature>
<evidence type="ECO:0000256" key="1">
    <source>
        <dbReference type="ARBA" id="ARBA00004123"/>
    </source>
</evidence>
<dbReference type="GO" id="GO:0032206">
    <property type="term" value="P:positive regulation of telomere maintenance"/>
    <property type="evidence" value="ECO:0007669"/>
    <property type="project" value="UniProtKB-ARBA"/>
</dbReference>
<keyword evidence="21" id="KW-0540">Nuclease</keyword>
<keyword evidence="21" id="KW-0378">Hydrolase</keyword>
<feature type="compositionally biased region" description="Basic and acidic residues" evidence="18">
    <location>
        <begin position="634"/>
        <end position="648"/>
    </location>
</feature>
<evidence type="ECO:0000256" key="15">
    <source>
        <dbReference type="ARBA" id="ARBA00064578"/>
    </source>
</evidence>
<feature type="compositionally biased region" description="Low complexity" evidence="18">
    <location>
        <begin position="1357"/>
        <end position="1377"/>
    </location>
</feature>
<dbReference type="InParanoid" id="L9LAL5"/>
<feature type="region of interest" description="Disordered" evidence="18">
    <location>
        <begin position="628"/>
        <end position="648"/>
    </location>
</feature>
<comment type="subcellular location">
    <subcellularLocation>
        <location evidence="1">Nucleus</location>
    </subcellularLocation>
</comment>
<evidence type="ECO:0000256" key="11">
    <source>
        <dbReference type="ARBA" id="ARBA00023172"/>
    </source>
</evidence>
<evidence type="ECO:0000259" key="19">
    <source>
        <dbReference type="PROSITE" id="PS50097"/>
    </source>
</evidence>
<keyword evidence="3" id="KW-1017">Isopeptide bond</keyword>
<feature type="region of interest" description="Disordered" evidence="18">
    <location>
        <begin position="1449"/>
        <end position="1469"/>
    </location>
</feature>
<dbReference type="GO" id="GO:0006281">
    <property type="term" value="P:DNA repair"/>
    <property type="evidence" value="ECO:0007669"/>
    <property type="project" value="UniProtKB-KW"/>
</dbReference>
<evidence type="ECO:0000256" key="17">
    <source>
        <dbReference type="PROSITE-ProRule" id="PRU01256"/>
    </source>
</evidence>
<evidence type="ECO:0000256" key="10">
    <source>
        <dbReference type="ARBA" id="ARBA00022843"/>
    </source>
</evidence>
<dbReference type="PANTHER" id="PTHR21541">
    <property type="entry name" value="BTB POZ DOMAIN CONTAINING 12"/>
    <property type="match status" value="1"/>
</dbReference>